<keyword evidence="3 6" id="KW-0812">Transmembrane</keyword>
<gene>
    <name evidence="7" type="ORF">ITX44_30970</name>
</gene>
<evidence type="ECO:0000256" key="4">
    <source>
        <dbReference type="ARBA" id="ARBA00022989"/>
    </source>
</evidence>
<evidence type="ECO:0000256" key="1">
    <source>
        <dbReference type="ARBA" id="ARBA00004651"/>
    </source>
</evidence>
<feature type="transmembrane region" description="Helical" evidence="6">
    <location>
        <begin position="244"/>
        <end position="264"/>
    </location>
</feature>
<keyword evidence="5 6" id="KW-0472">Membrane</keyword>
<dbReference type="EMBL" id="JADKYB010000021">
    <property type="protein sequence ID" value="MBM9508896.1"/>
    <property type="molecule type" value="Genomic_DNA"/>
</dbReference>
<dbReference type="CDD" id="cd06173">
    <property type="entry name" value="MFS_MefA_like"/>
    <property type="match status" value="1"/>
</dbReference>
<dbReference type="Pfam" id="PF07690">
    <property type="entry name" value="MFS_1"/>
    <property type="match status" value="1"/>
</dbReference>
<name>A0ABS2TZZ2_9ACTN</name>
<dbReference type="Proteomes" id="UP000749040">
    <property type="component" value="Unassembled WGS sequence"/>
</dbReference>
<feature type="transmembrane region" description="Helical" evidence="6">
    <location>
        <begin position="390"/>
        <end position="411"/>
    </location>
</feature>
<comment type="subcellular location">
    <subcellularLocation>
        <location evidence="1">Cell membrane</location>
        <topology evidence="1">Multi-pass membrane protein</topology>
    </subcellularLocation>
</comment>
<dbReference type="InterPro" id="IPR011701">
    <property type="entry name" value="MFS"/>
</dbReference>
<dbReference type="PANTHER" id="PTHR23513:SF11">
    <property type="entry name" value="STAPHYLOFERRIN A TRANSPORTER"/>
    <property type="match status" value="1"/>
</dbReference>
<keyword evidence="8" id="KW-1185">Reference proteome</keyword>
<protein>
    <submittedName>
        <fullName evidence="7">MFS transporter</fullName>
    </submittedName>
</protein>
<accession>A0ABS2TZZ2</accession>
<evidence type="ECO:0000256" key="2">
    <source>
        <dbReference type="ARBA" id="ARBA00022475"/>
    </source>
</evidence>
<keyword evidence="2" id="KW-1003">Cell membrane</keyword>
<evidence type="ECO:0000313" key="7">
    <source>
        <dbReference type="EMBL" id="MBM9508896.1"/>
    </source>
</evidence>
<sequence length="427" mass="43893">MTTATLSARHQEPKLRHNRRFRMLWAGQVLSGFGSSMSGVALPLVLLAAGRPTTAVAVVGTAVALAGLTLRIPAGLISDRYDQRVLLIGCDLLRLVAIGTVAVWVAVRPLPLWLALGAVVVSAAATEVFKPSQFRLIRRIVTPGQIPSAISLNQARAYAADMAGPAAAGLLIGTRPAVPFAVDALSFLASAVCVAATVRGLRPAPAVPEDAPAARHAQGPGFWSRLTVGLRHVARDPFLRRSTVFFSGLTVTFTMLGSTLLLGVGRESGGARAVGWALSTAALAGLLGSLSAPYLRRLLPLPVLVATGPAVATALLVTAWLTGSTLALVAGFSAMCLLVPAINAAVVAVMATSIPEEIYGRVGTANDFVVQLLQPCAPLAAGLLLVRGSLATTALVLAACFAVLAVLALTLPAPEPAPTGRPETPPE</sequence>
<dbReference type="SUPFAM" id="SSF103473">
    <property type="entry name" value="MFS general substrate transporter"/>
    <property type="match status" value="1"/>
</dbReference>
<dbReference type="RefSeq" id="WP_205361367.1">
    <property type="nucleotide sequence ID" value="NZ_JADKYB010000021.1"/>
</dbReference>
<feature type="transmembrane region" description="Helical" evidence="6">
    <location>
        <begin position="327"/>
        <end position="351"/>
    </location>
</feature>
<keyword evidence="4 6" id="KW-1133">Transmembrane helix</keyword>
<reference evidence="7 8" key="1">
    <citation type="submission" date="2021-01" db="EMBL/GenBank/DDBJ databases">
        <title>Streptomyces acididurans sp. nov., isolated from a peat swamp forest soil.</title>
        <authorList>
            <person name="Chantavorakit T."/>
            <person name="Duangmal K."/>
        </authorList>
    </citation>
    <scope>NUCLEOTIDE SEQUENCE [LARGE SCALE GENOMIC DNA]</scope>
    <source>
        <strain evidence="7 8">KK5PA1</strain>
    </source>
</reference>
<feature type="transmembrane region" description="Helical" evidence="6">
    <location>
        <begin position="24"/>
        <end position="49"/>
    </location>
</feature>
<comment type="caution">
    <text evidence="7">The sequence shown here is derived from an EMBL/GenBank/DDBJ whole genome shotgun (WGS) entry which is preliminary data.</text>
</comment>
<feature type="transmembrane region" description="Helical" evidence="6">
    <location>
        <begin position="85"/>
        <end position="106"/>
    </location>
</feature>
<evidence type="ECO:0000256" key="6">
    <source>
        <dbReference type="SAM" id="Phobius"/>
    </source>
</evidence>
<dbReference type="Gene3D" id="1.20.1250.20">
    <property type="entry name" value="MFS general substrate transporter like domains"/>
    <property type="match status" value="1"/>
</dbReference>
<organism evidence="7 8">
    <name type="scientific">Actinacidiphila acididurans</name>
    <dbReference type="NCBI Taxonomy" id="2784346"/>
    <lineage>
        <taxon>Bacteria</taxon>
        <taxon>Bacillati</taxon>
        <taxon>Actinomycetota</taxon>
        <taxon>Actinomycetes</taxon>
        <taxon>Kitasatosporales</taxon>
        <taxon>Streptomycetaceae</taxon>
        <taxon>Actinacidiphila</taxon>
    </lineage>
</organism>
<dbReference type="PANTHER" id="PTHR23513">
    <property type="entry name" value="INTEGRAL MEMBRANE EFFLUX PROTEIN-RELATED"/>
    <property type="match status" value="1"/>
</dbReference>
<feature type="transmembrane region" description="Helical" evidence="6">
    <location>
        <begin position="112"/>
        <end position="129"/>
    </location>
</feature>
<feature type="transmembrane region" description="Helical" evidence="6">
    <location>
        <begin position="302"/>
        <end position="321"/>
    </location>
</feature>
<evidence type="ECO:0000313" key="8">
    <source>
        <dbReference type="Proteomes" id="UP000749040"/>
    </source>
</evidence>
<evidence type="ECO:0000256" key="3">
    <source>
        <dbReference type="ARBA" id="ARBA00022692"/>
    </source>
</evidence>
<dbReference type="InterPro" id="IPR036259">
    <property type="entry name" value="MFS_trans_sf"/>
</dbReference>
<proteinExistence type="predicted"/>
<feature type="transmembrane region" description="Helical" evidence="6">
    <location>
        <begin position="276"/>
        <end position="295"/>
    </location>
</feature>
<evidence type="ECO:0000256" key="5">
    <source>
        <dbReference type="ARBA" id="ARBA00023136"/>
    </source>
</evidence>
<feature type="transmembrane region" description="Helical" evidence="6">
    <location>
        <begin position="55"/>
        <end position="73"/>
    </location>
</feature>